<dbReference type="EMBL" id="JACVFC010000001">
    <property type="protein sequence ID" value="MBC9931214.1"/>
    <property type="molecule type" value="Genomic_DNA"/>
</dbReference>
<protein>
    <submittedName>
        <fullName evidence="1">Nucleotidyl transferase AbiEii/AbiGii toxin family protein</fullName>
    </submittedName>
</protein>
<accession>A0ABR7TP59</accession>
<dbReference type="Proteomes" id="UP000659124">
    <property type="component" value="Unassembled WGS sequence"/>
</dbReference>
<dbReference type="Pfam" id="PF08843">
    <property type="entry name" value="AbiEii"/>
    <property type="match status" value="1"/>
</dbReference>
<gene>
    <name evidence="1" type="ORF">ICL07_12565</name>
</gene>
<sequence length="214" mass="25414">MPHKLYWNTVNPLLKHTLRQLMNCEIFDAFRLVGRTALSLQLGHRISVDIDLFTDSPYSSIDFKEIDRYLRNNFSYVSDSGIDIIAMGSSYNVGENERDAVKIDLYYTDTFIQPAYIVEGIRMATVEEIIAMKMDVVQRGARKKDFWDLHEVMDRYSLDQMIKLHQERYPYSHDEKLIRLNIRSFEMADEDFDPVCLRDKHWELIKYEIVHFLT</sequence>
<keyword evidence="2" id="KW-1185">Reference proteome</keyword>
<dbReference type="RefSeq" id="WP_188088250.1">
    <property type="nucleotide sequence ID" value="NZ_JACVFC010000001.1"/>
</dbReference>
<comment type="caution">
    <text evidence="1">The sequence shown here is derived from an EMBL/GenBank/DDBJ whole genome shotgun (WGS) entry which is preliminary data.</text>
</comment>
<proteinExistence type="predicted"/>
<keyword evidence="1" id="KW-0808">Transferase</keyword>
<name>A0ABR7TP59_9BACT</name>
<evidence type="ECO:0000313" key="1">
    <source>
        <dbReference type="EMBL" id="MBC9931214.1"/>
    </source>
</evidence>
<dbReference type="GO" id="GO:0016740">
    <property type="term" value="F:transferase activity"/>
    <property type="evidence" value="ECO:0007669"/>
    <property type="project" value="UniProtKB-KW"/>
</dbReference>
<organism evidence="1 2">
    <name type="scientific">Chitinophaga qingshengii</name>
    <dbReference type="NCBI Taxonomy" id="1569794"/>
    <lineage>
        <taxon>Bacteria</taxon>
        <taxon>Pseudomonadati</taxon>
        <taxon>Bacteroidota</taxon>
        <taxon>Chitinophagia</taxon>
        <taxon>Chitinophagales</taxon>
        <taxon>Chitinophagaceae</taxon>
        <taxon>Chitinophaga</taxon>
    </lineage>
</organism>
<dbReference type="InterPro" id="IPR014942">
    <property type="entry name" value="AbiEii"/>
</dbReference>
<evidence type="ECO:0000313" key="2">
    <source>
        <dbReference type="Proteomes" id="UP000659124"/>
    </source>
</evidence>
<reference evidence="1 2" key="1">
    <citation type="submission" date="2020-09" db="EMBL/GenBank/DDBJ databases">
        <title>Genome sequences of type strains of Chitinophaga qingshengii and Chitinophaga varians.</title>
        <authorList>
            <person name="Kittiwongwattana C."/>
        </authorList>
    </citation>
    <scope>NUCLEOTIDE SEQUENCE [LARGE SCALE GENOMIC DNA]</scope>
    <source>
        <strain evidence="1 2">JCM 30026</strain>
    </source>
</reference>